<accession>A0A0E9WJW7</accession>
<dbReference type="AlphaFoldDB" id="A0A0E9WJW7"/>
<name>A0A0E9WJW7_ANGAN</name>
<evidence type="ECO:0000313" key="2">
    <source>
        <dbReference type="EMBL" id="JAH89753.1"/>
    </source>
</evidence>
<organism evidence="2">
    <name type="scientific">Anguilla anguilla</name>
    <name type="common">European freshwater eel</name>
    <name type="synonym">Muraena anguilla</name>
    <dbReference type="NCBI Taxonomy" id="7936"/>
    <lineage>
        <taxon>Eukaryota</taxon>
        <taxon>Metazoa</taxon>
        <taxon>Chordata</taxon>
        <taxon>Craniata</taxon>
        <taxon>Vertebrata</taxon>
        <taxon>Euteleostomi</taxon>
        <taxon>Actinopterygii</taxon>
        <taxon>Neopterygii</taxon>
        <taxon>Teleostei</taxon>
        <taxon>Anguilliformes</taxon>
        <taxon>Anguillidae</taxon>
        <taxon>Anguilla</taxon>
    </lineage>
</organism>
<reference evidence="2" key="2">
    <citation type="journal article" date="2015" name="Fish Shellfish Immunol.">
        <title>Early steps in the European eel (Anguilla anguilla)-Vibrio vulnificus interaction in the gills: Role of the RtxA13 toxin.</title>
        <authorList>
            <person name="Callol A."/>
            <person name="Pajuelo D."/>
            <person name="Ebbesson L."/>
            <person name="Teles M."/>
            <person name="MacKenzie S."/>
            <person name="Amaro C."/>
        </authorList>
    </citation>
    <scope>NUCLEOTIDE SEQUENCE</scope>
</reference>
<sequence length="58" mass="6624">MPVDDSPGCKISMDDYPATEDQTMKNTPKPCLHPCQQTKKYFQPALKSYIIVKKTSFQ</sequence>
<evidence type="ECO:0000256" key="1">
    <source>
        <dbReference type="SAM" id="MobiDB-lite"/>
    </source>
</evidence>
<dbReference type="EMBL" id="GBXM01018824">
    <property type="protein sequence ID" value="JAH89753.1"/>
    <property type="molecule type" value="Transcribed_RNA"/>
</dbReference>
<proteinExistence type="predicted"/>
<feature type="region of interest" description="Disordered" evidence="1">
    <location>
        <begin position="1"/>
        <end position="25"/>
    </location>
</feature>
<reference evidence="2" key="1">
    <citation type="submission" date="2014-11" db="EMBL/GenBank/DDBJ databases">
        <authorList>
            <person name="Amaro Gonzalez C."/>
        </authorList>
    </citation>
    <scope>NUCLEOTIDE SEQUENCE</scope>
</reference>
<protein>
    <submittedName>
        <fullName evidence="2">Uncharacterized protein</fullName>
    </submittedName>
</protein>